<evidence type="ECO:0000256" key="1">
    <source>
        <dbReference type="SAM" id="Phobius"/>
    </source>
</evidence>
<dbReference type="Proteomes" id="UP000184447">
    <property type="component" value="Unassembled WGS sequence"/>
</dbReference>
<name>A0A1M5Y167_9CLOT</name>
<feature type="transmembrane region" description="Helical" evidence="1">
    <location>
        <begin position="58"/>
        <end position="75"/>
    </location>
</feature>
<keyword evidence="1" id="KW-0472">Membrane</keyword>
<protein>
    <submittedName>
        <fullName evidence="2">Uncharacterized protein</fullName>
    </submittedName>
</protein>
<keyword evidence="1" id="KW-1133">Transmembrane helix</keyword>
<keyword evidence="3" id="KW-1185">Reference proteome</keyword>
<feature type="transmembrane region" description="Helical" evidence="1">
    <location>
        <begin position="32"/>
        <end position="52"/>
    </location>
</feature>
<dbReference type="EMBL" id="FQXM01000047">
    <property type="protein sequence ID" value="SHI05742.1"/>
    <property type="molecule type" value="Genomic_DNA"/>
</dbReference>
<evidence type="ECO:0000313" key="2">
    <source>
        <dbReference type="EMBL" id="SHI05742.1"/>
    </source>
</evidence>
<dbReference type="STRING" id="1121316.SAMN02745207_04108"/>
<gene>
    <name evidence="2" type="ORF">SAMN02745207_04108</name>
</gene>
<dbReference type="AlphaFoldDB" id="A0A1M5Y167"/>
<keyword evidence="1" id="KW-0812">Transmembrane</keyword>
<accession>A0A1M5Y167</accession>
<proteinExistence type="predicted"/>
<organism evidence="2 3">
    <name type="scientific">Clostridium grantii DSM 8605</name>
    <dbReference type="NCBI Taxonomy" id="1121316"/>
    <lineage>
        <taxon>Bacteria</taxon>
        <taxon>Bacillati</taxon>
        <taxon>Bacillota</taxon>
        <taxon>Clostridia</taxon>
        <taxon>Eubacteriales</taxon>
        <taxon>Clostridiaceae</taxon>
        <taxon>Clostridium</taxon>
    </lineage>
</organism>
<evidence type="ECO:0000313" key="3">
    <source>
        <dbReference type="Proteomes" id="UP000184447"/>
    </source>
</evidence>
<sequence length="108" mass="12774">MLKIIYLGTLGKGLDLYRIYIKDYHCKQNKSFTLFIICFAICRVLIKVTAAIDNVITFTNMTFGMNIFEVFKIYLRLIKNKTRTLTVACKSSCFWYKRYMLLINIKKC</sequence>
<reference evidence="2 3" key="1">
    <citation type="submission" date="2016-11" db="EMBL/GenBank/DDBJ databases">
        <authorList>
            <person name="Jaros S."/>
            <person name="Januszkiewicz K."/>
            <person name="Wedrychowicz H."/>
        </authorList>
    </citation>
    <scope>NUCLEOTIDE SEQUENCE [LARGE SCALE GENOMIC DNA]</scope>
    <source>
        <strain evidence="2 3">DSM 8605</strain>
    </source>
</reference>